<dbReference type="Proteomes" id="UP000008669">
    <property type="component" value="Segment"/>
</dbReference>
<organism evidence="1 2">
    <name type="scientific">Streptomyces phage TG1</name>
    <dbReference type="NCBI Taxonomy" id="2927987"/>
    <lineage>
        <taxon>Viruses</taxon>
        <taxon>Duplodnaviria</taxon>
        <taxon>Heunggongvirae</taxon>
        <taxon>Uroviricota</taxon>
        <taxon>Caudoviricetes</taxon>
        <taxon>Colingsworthviridae</taxon>
        <taxon>Tigunavirus</taxon>
        <taxon>Tigunavirus TG1</taxon>
    </lineage>
</organism>
<sequence length="65" mass="7110">MSDLPKAPRQTAAQRRTERAIERVEYWRASATLLSGIPGGWANGVDPYDVLALARFLAGDAPEPE</sequence>
<gene>
    <name evidence="1" type="ORF">TG1_36</name>
</gene>
<keyword evidence="2" id="KW-1185">Reference proteome</keyword>
<protein>
    <submittedName>
        <fullName evidence="1">Uncharacterized protein</fullName>
    </submittedName>
</protein>
<name>K4HYK8_9CAUD</name>
<dbReference type="KEGG" id="vg:13827585"/>
<dbReference type="EMBL" id="JX182372">
    <property type="protein sequence ID" value="AFU62231.1"/>
    <property type="molecule type" value="Genomic_DNA"/>
</dbReference>
<reference evidence="1 2" key="1">
    <citation type="submission" date="2012-06" db="EMBL/GenBank/DDBJ databases">
        <authorList>
            <person name="Smith M.C.M."/>
            <person name="Hendrix R."/>
            <person name="Hatfull G.F."/>
        </authorList>
    </citation>
    <scope>NUCLEOTIDE SEQUENCE [LARGE SCALE GENOMIC DNA]</scope>
</reference>
<accession>K4HYK8</accession>
<proteinExistence type="predicted"/>
<evidence type="ECO:0000313" key="2">
    <source>
        <dbReference type="Proteomes" id="UP000008669"/>
    </source>
</evidence>
<evidence type="ECO:0000313" key="1">
    <source>
        <dbReference type="EMBL" id="AFU62231.1"/>
    </source>
</evidence>